<dbReference type="AlphaFoldDB" id="A0AA88IEH2"/>
<evidence type="ECO:0000256" key="4">
    <source>
        <dbReference type="RuleBase" id="RU004262"/>
    </source>
</evidence>
<dbReference type="PANTHER" id="PTHR11610:SF186">
    <property type="entry name" value="FI22312P1"/>
    <property type="match status" value="1"/>
</dbReference>
<dbReference type="InterPro" id="IPR029058">
    <property type="entry name" value="AB_hydrolase_fold"/>
</dbReference>
<dbReference type="PRINTS" id="PR00821">
    <property type="entry name" value="TAGLIPASE"/>
</dbReference>
<feature type="domain" description="Lipase" evidence="5">
    <location>
        <begin position="28"/>
        <end position="183"/>
    </location>
</feature>
<dbReference type="InterPro" id="IPR013818">
    <property type="entry name" value="Lipase"/>
</dbReference>
<evidence type="ECO:0000313" key="6">
    <source>
        <dbReference type="EMBL" id="KAK2725181.1"/>
    </source>
</evidence>
<reference evidence="6" key="1">
    <citation type="submission" date="2023-07" db="EMBL/GenBank/DDBJ databases">
        <title>Chromosome-level genome assembly of Artemia franciscana.</title>
        <authorList>
            <person name="Jo E."/>
        </authorList>
    </citation>
    <scope>NUCLEOTIDE SEQUENCE</scope>
    <source>
        <tissue evidence="6">Whole body</tissue>
    </source>
</reference>
<dbReference type="PANTHER" id="PTHR11610">
    <property type="entry name" value="LIPASE"/>
    <property type="match status" value="1"/>
</dbReference>
<dbReference type="Gene3D" id="3.40.50.1820">
    <property type="entry name" value="alpha/beta hydrolase"/>
    <property type="match status" value="1"/>
</dbReference>
<dbReference type="Pfam" id="PF00151">
    <property type="entry name" value="Lipase"/>
    <property type="match status" value="1"/>
</dbReference>
<evidence type="ECO:0000313" key="7">
    <source>
        <dbReference type="Proteomes" id="UP001187531"/>
    </source>
</evidence>
<gene>
    <name evidence="6" type="ORF">QYM36_001582</name>
</gene>
<sequence>MVIRLSLRIDKNYKRRKYYTISKNYRSCLDPAGPMFENQDVEARLDKTDGTYVDVIHSNGESLIMGGLGAWAPMGHIDFYPNGGRMQKGCSNLFLGAVTDIIFSSTPGDGRSLCNHRRAYKFFTDSVVPKCLFPAFPCESYEKFLAGECFPCSDDKCGNMGYYANQSPGSGVMYLATRDEEPFCANQFRVIVYSSYNYPEAISRGKIEVAFLRDEEYSEVFYMT</sequence>
<evidence type="ECO:0000256" key="3">
    <source>
        <dbReference type="ARBA" id="ARBA00022525"/>
    </source>
</evidence>
<dbReference type="GO" id="GO:0005615">
    <property type="term" value="C:extracellular space"/>
    <property type="evidence" value="ECO:0007669"/>
    <property type="project" value="TreeGrafter"/>
</dbReference>
<protein>
    <recommendedName>
        <fullName evidence="5">Lipase domain-containing protein</fullName>
    </recommendedName>
</protein>
<feature type="non-terminal residue" evidence="6">
    <location>
        <position position="224"/>
    </location>
</feature>
<dbReference type="SUPFAM" id="SSF53474">
    <property type="entry name" value="alpha/beta-Hydrolases"/>
    <property type="match status" value="1"/>
</dbReference>
<organism evidence="6 7">
    <name type="scientific">Artemia franciscana</name>
    <name type="common">Brine shrimp</name>
    <name type="synonym">Artemia sanfranciscana</name>
    <dbReference type="NCBI Taxonomy" id="6661"/>
    <lineage>
        <taxon>Eukaryota</taxon>
        <taxon>Metazoa</taxon>
        <taxon>Ecdysozoa</taxon>
        <taxon>Arthropoda</taxon>
        <taxon>Crustacea</taxon>
        <taxon>Branchiopoda</taxon>
        <taxon>Anostraca</taxon>
        <taxon>Artemiidae</taxon>
        <taxon>Artemia</taxon>
    </lineage>
</organism>
<dbReference type="EMBL" id="JAVRJZ010000003">
    <property type="protein sequence ID" value="KAK2725181.1"/>
    <property type="molecule type" value="Genomic_DNA"/>
</dbReference>
<keyword evidence="7" id="KW-1185">Reference proteome</keyword>
<evidence type="ECO:0000256" key="1">
    <source>
        <dbReference type="ARBA" id="ARBA00004613"/>
    </source>
</evidence>
<comment type="caution">
    <text evidence="6">The sequence shown here is derived from an EMBL/GenBank/DDBJ whole genome shotgun (WGS) entry which is preliminary data.</text>
</comment>
<dbReference type="InterPro" id="IPR000734">
    <property type="entry name" value="TAG_lipase"/>
</dbReference>
<dbReference type="Proteomes" id="UP001187531">
    <property type="component" value="Unassembled WGS sequence"/>
</dbReference>
<accession>A0AA88IEH2</accession>
<comment type="subcellular location">
    <subcellularLocation>
        <location evidence="1">Secreted</location>
    </subcellularLocation>
</comment>
<proteinExistence type="inferred from homology"/>
<name>A0AA88IEH2_ARTSF</name>
<keyword evidence="3" id="KW-0964">Secreted</keyword>
<comment type="similarity">
    <text evidence="2 4">Belongs to the AB hydrolase superfamily. Lipase family.</text>
</comment>
<dbReference type="GO" id="GO:0016298">
    <property type="term" value="F:lipase activity"/>
    <property type="evidence" value="ECO:0007669"/>
    <property type="project" value="InterPro"/>
</dbReference>
<dbReference type="GO" id="GO:0016042">
    <property type="term" value="P:lipid catabolic process"/>
    <property type="evidence" value="ECO:0007669"/>
    <property type="project" value="TreeGrafter"/>
</dbReference>
<evidence type="ECO:0000256" key="2">
    <source>
        <dbReference type="ARBA" id="ARBA00010701"/>
    </source>
</evidence>
<evidence type="ECO:0000259" key="5">
    <source>
        <dbReference type="Pfam" id="PF00151"/>
    </source>
</evidence>